<evidence type="ECO:0000256" key="10">
    <source>
        <dbReference type="SAM" id="SignalP"/>
    </source>
</evidence>
<dbReference type="PANTHER" id="PTHR40980:SF4">
    <property type="entry name" value="TONB-DEPENDENT RECEPTOR-LIKE BETA-BARREL DOMAIN-CONTAINING PROTEIN"/>
    <property type="match status" value="1"/>
</dbReference>
<sequence>MAKYLRTSIFMTLLIFSLCTSVWAQNGAVKGKITDEFGLALPGAAIFLTELDNVGTASGVDGNFTILNVPTGRFTIQVTYIGYETITKEIEVVTSLTTEVNLSLKPGVVIGEEVLILGDRLKGQAKALNQQKNNANITNIVAADQIGRFPDANVGDAIKRIPGITMQYDQGEARDIIIRGIAPQLNSVTLNGERIPSAEGDNRRIQMDLIPADMIQTIEVNKAVTPDMDADAIGGSVNLVTRTATNGLRISGTAATGYNFLSEKPIWTGSVILGNRSANGKFGMVFSGSYNNHNFGSDNIEAVWVEDDNVGVILDEFDIRKYEVQRVRRSASLAFDYKINTNNSLFLSTMYNWRDDWENRYRYRVGKLSDAAEDRDITSLGNGRFQTLGRIGRQTKGGINNNRVDNRRLEDQRTSNVTFGGDHLIGNKLKLDWSTTYSRASEERPNERYIRYRESDIEVIMDISNPEKPLVTPVDPNSWRAIGFNEITEENQFTKEEDINSRINFQLPISDKGILKFGLRQRSKSKERDNNFFSYEPVDEDAFGASLGAVPSIDQSDADYLNGNQYQISYFADRDFLGNLDLKNASLFEESDEPGEYVPGNYQADENILGGYIMTDYQISSKLSAVIGVRLEHTNIDYKGFSFDVDNDIVTPTSGEDSYTNVLPGVHLKYDISENTIVKLAWTNTLARPNYFDLVPFAEFSPDDEELVRGNPALQPTKSMNFDLMAENYFKSIGLISAGAFYKDIDDFIYERVIENFNDPVYGSDLEFTTPENGGTAEVYGFEIAFQRQLDFLPGFWKGFGVYFNYTNTQSSTEGVQGREGEDLPLTGTAENMLNASLSYESEKLVLRASLNFTSDYLDELGGEAFDDRFYDKQTFLDINGSYAFKPNWRVFFELNNLTNQPLRYYQGISERTMQEEFYNVRMNLGVKFDLFRGN</sequence>
<feature type="domain" description="TonB-dependent receptor-like beta-barrel" evidence="11">
    <location>
        <begin position="492"/>
        <end position="898"/>
    </location>
</feature>
<dbReference type="InterPro" id="IPR012910">
    <property type="entry name" value="Plug_dom"/>
</dbReference>
<proteinExistence type="inferred from homology"/>
<evidence type="ECO:0000259" key="11">
    <source>
        <dbReference type="Pfam" id="PF00593"/>
    </source>
</evidence>
<keyword evidence="2 8" id="KW-0813">Transport</keyword>
<protein>
    <submittedName>
        <fullName evidence="13">TonB-dependent receptor</fullName>
    </submittedName>
</protein>
<dbReference type="Pfam" id="PF00593">
    <property type="entry name" value="TonB_dep_Rec_b-barrel"/>
    <property type="match status" value="1"/>
</dbReference>
<dbReference type="InterPro" id="IPR036942">
    <property type="entry name" value="Beta-barrel_TonB_sf"/>
</dbReference>
<keyword evidence="10" id="KW-0732">Signal</keyword>
<evidence type="ECO:0000259" key="12">
    <source>
        <dbReference type="Pfam" id="PF07715"/>
    </source>
</evidence>
<keyword evidence="5 9" id="KW-0798">TonB box</keyword>
<dbReference type="Proteomes" id="UP001172082">
    <property type="component" value="Unassembled WGS sequence"/>
</dbReference>
<dbReference type="InterPro" id="IPR039426">
    <property type="entry name" value="TonB-dep_rcpt-like"/>
</dbReference>
<dbReference type="Gene3D" id="2.40.170.20">
    <property type="entry name" value="TonB-dependent receptor, beta-barrel domain"/>
    <property type="match status" value="1"/>
</dbReference>
<evidence type="ECO:0000256" key="4">
    <source>
        <dbReference type="ARBA" id="ARBA00022692"/>
    </source>
</evidence>
<dbReference type="NCBIfam" id="TIGR01782">
    <property type="entry name" value="TonB-Xanth-Caul"/>
    <property type="match status" value="1"/>
</dbReference>
<comment type="similarity">
    <text evidence="8 9">Belongs to the TonB-dependent receptor family.</text>
</comment>
<dbReference type="CDD" id="cd01347">
    <property type="entry name" value="ligand_gated_channel"/>
    <property type="match status" value="1"/>
</dbReference>
<dbReference type="InterPro" id="IPR037066">
    <property type="entry name" value="Plug_dom_sf"/>
</dbReference>
<feature type="domain" description="TonB-dependent receptor plug" evidence="12">
    <location>
        <begin position="133"/>
        <end position="235"/>
    </location>
</feature>
<evidence type="ECO:0000256" key="5">
    <source>
        <dbReference type="ARBA" id="ARBA00023077"/>
    </source>
</evidence>
<reference evidence="13" key="1">
    <citation type="submission" date="2023-06" db="EMBL/GenBank/DDBJ databases">
        <title>Genomic of Parafulvivirga corallium.</title>
        <authorList>
            <person name="Wang G."/>
        </authorList>
    </citation>
    <scope>NUCLEOTIDE SEQUENCE</scope>
    <source>
        <strain evidence="13">BMA10</strain>
    </source>
</reference>
<keyword evidence="4 8" id="KW-0812">Transmembrane</keyword>
<dbReference type="PROSITE" id="PS52016">
    <property type="entry name" value="TONB_DEPENDENT_REC_3"/>
    <property type="match status" value="1"/>
</dbReference>
<comment type="caution">
    <text evidence="13">The sequence shown here is derived from an EMBL/GenBank/DDBJ whole genome shotgun (WGS) entry which is preliminary data.</text>
</comment>
<dbReference type="SUPFAM" id="SSF56935">
    <property type="entry name" value="Porins"/>
    <property type="match status" value="1"/>
</dbReference>
<evidence type="ECO:0000256" key="2">
    <source>
        <dbReference type="ARBA" id="ARBA00022448"/>
    </source>
</evidence>
<evidence type="ECO:0000256" key="7">
    <source>
        <dbReference type="ARBA" id="ARBA00023237"/>
    </source>
</evidence>
<evidence type="ECO:0000313" key="13">
    <source>
        <dbReference type="EMBL" id="MDN5200351.1"/>
    </source>
</evidence>
<evidence type="ECO:0000256" key="9">
    <source>
        <dbReference type="RuleBase" id="RU003357"/>
    </source>
</evidence>
<evidence type="ECO:0000256" key="3">
    <source>
        <dbReference type="ARBA" id="ARBA00022452"/>
    </source>
</evidence>
<name>A0ABT8KHZ9_9BACT</name>
<dbReference type="SUPFAM" id="SSF49464">
    <property type="entry name" value="Carboxypeptidase regulatory domain-like"/>
    <property type="match status" value="1"/>
</dbReference>
<dbReference type="EMBL" id="JAUJEA010000001">
    <property type="protein sequence ID" value="MDN5200351.1"/>
    <property type="molecule type" value="Genomic_DNA"/>
</dbReference>
<evidence type="ECO:0000256" key="8">
    <source>
        <dbReference type="PROSITE-ProRule" id="PRU01360"/>
    </source>
</evidence>
<feature type="chain" id="PRO_5046234251" evidence="10">
    <location>
        <begin position="25"/>
        <end position="935"/>
    </location>
</feature>
<evidence type="ECO:0000313" key="14">
    <source>
        <dbReference type="Proteomes" id="UP001172082"/>
    </source>
</evidence>
<dbReference type="InterPro" id="IPR008969">
    <property type="entry name" value="CarboxyPept-like_regulatory"/>
</dbReference>
<feature type="signal peptide" evidence="10">
    <location>
        <begin position="1"/>
        <end position="24"/>
    </location>
</feature>
<keyword evidence="13" id="KW-0675">Receptor</keyword>
<dbReference type="Gene3D" id="2.60.40.1120">
    <property type="entry name" value="Carboxypeptidase-like, regulatory domain"/>
    <property type="match status" value="1"/>
</dbReference>
<keyword evidence="6 8" id="KW-0472">Membrane</keyword>
<evidence type="ECO:0000256" key="6">
    <source>
        <dbReference type="ARBA" id="ARBA00023136"/>
    </source>
</evidence>
<dbReference type="RefSeq" id="WP_346750376.1">
    <property type="nucleotide sequence ID" value="NZ_JAUJEA010000001.1"/>
</dbReference>
<dbReference type="InterPro" id="IPR000531">
    <property type="entry name" value="Beta-barrel_TonB"/>
</dbReference>
<comment type="subcellular location">
    <subcellularLocation>
        <location evidence="1 8">Cell outer membrane</location>
        <topology evidence="1 8">Multi-pass membrane protein</topology>
    </subcellularLocation>
</comment>
<accession>A0ABT8KHZ9</accession>
<dbReference type="PANTHER" id="PTHR40980">
    <property type="entry name" value="PLUG DOMAIN-CONTAINING PROTEIN"/>
    <property type="match status" value="1"/>
</dbReference>
<organism evidence="13 14">
    <name type="scientific">Splendidivirga corallicola</name>
    <dbReference type="NCBI Taxonomy" id="3051826"/>
    <lineage>
        <taxon>Bacteria</taxon>
        <taxon>Pseudomonadati</taxon>
        <taxon>Bacteroidota</taxon>
        <taxon>Cytophagia</taxon>
        <taxon>Cytophagales</taxon>
        <taxon>Splendidivirgaceae</taxon>
        <taxon>Splendidivirga</taxon>
    </lineage>
</organism>
<dbReference type="Gene3D" id="2.170.130.10">
    <property type="entry name" value="TonB-dependent receptor, plug domain"/>
    <property type="match status" value="1"/>
</dbReference>
<dbReference type="InterPro" id="IPR010104">
    <property type="entry name" value="TonB_rcpt_bac"/>
</dbReference>
<dbReference type="Pfam" id="PF13715">
    <property type="entry name" value="CarbopepD_reg_2"/>
    <property type="match status" value="1"/>
</dbReference>
<keyword evidence="14" id="KW-1185">Reference proteome</keyword>
<dbReference type="Pfam" id="PF07715">
    <property type="entry name" value="Plug"/>
    <property type="match status" value="1"/>
</dbReference>
<keyword evidence="3 8" id="KW-1134">Transmembrane beta strand</keyword>
<evidence type="ECO:0000256" key="1">
    <source>
        <dbReference type="ARBA" id="ARBA00004571"/>
    </source>
</evidence>
<keyword evidence="7 8" id="KW-0998">Cell outer membrane</keyword>
<gene>
    <name evidence="13" type="ORF">QQ008_03240</name>
</gene>